<dbReference type="RefSeq" id="WP_326454249.1">
    <property type="nucleotide sequence ID" value="NZ_JAYMFH010000001.1"/>
</dbReference>
<evidence type="ECO:0000259" key="1">
    <source>
        <dbReference type="PROSITE" id="PS51301"/>
    </source>
</evidence>
<protein>
    <submittedName>
        <fullName evidence="2">KilA-N domain-containing protein</fullName>
    </submittedName>
</protein>
<dbReference type="Proteomes" id="UP001343724">
    <property type="component" value="Unassembled WGS sequence"/>
</dbReference>
<dbReference type="InterPro" id="IPR018004">
    <property type="entry name" value="KilA/APSES_HTH"/>
</dbReference>
<evidence type="ECO:0000313" key="3">
    <source>
        <dbReference type="Proteomes" id="UP001343724"/>
    </source>
</evidence>
<feature type="domain" description="KilA-N" evidence="1">
    <location>
        <begin position="5"/>
        <end position="141"/>
    </location>
</feature>
<gene>
    <name evidence="2" type="ORF">VJ920_01630</name>
</gene>
<dbReference type="InterPro" id="IPR017880">
    <property type="entry name" value="KilA_N"/>
</dbReference>
<keyword evidence="3" id="KW-1185">Reference proteome</keyword>
<sequence length="284" mass="31871">MPKEVNESITALGVQIGVASKGDRDDYISLTDIARYKSDEPSAVIANWMRNRDTIDFLGVWESLHNPDFNSLEFEGIEKQAGRNAFAMSPKKWISAVNAIGIKSKGGRYGGAYAHIDIAFEFASWISPEFKLYIIKDYQRLKSDENSRLSLEWNEKRLFAKINYRIHTDAVKKHLVPDISKSKERFAYANEADVINVALFGMTAKQWRDSHPDTEGNMRDSATLDQLIVLANLESMNAELIKRGMSRAERALLLNAMAIQQLEALADNPTLKKLGSGSAELPES</sequence>
<proteinExistence type="predicted"/>
<dbReference type="PROSITE" id="PS51301">
    <property type="entry name" value="KILA_N"/>
    <property type="match status" value="1"/>
</dbReference>
<dbReference type="SMART" id="SM01252">
    <property type="entry name" value="KilA-N"/>
    <property type="match status" value="1"/>
</dbReference>
<comment type="caution">
    <text evidence="2">The sequence shown here is derived from an EMBL/GenBank/DDBJ whole genome shotgun (WGS) entry which is preliminary data.</text>
</comment>
<name>A0ABU6IWT2_9ACTN</name>
<evidence type="ECO:0000313" key="2">
    <source>
        <dbReference type="EMBL" id="MEC4294009.1"/>
    </source>
</evidence>
<reference evidence="2 3" key="1">
    <citation type="submission" date="2024-01" db="EMBL/GenBank/DDBJ databases">
        <title>novel species in genus Adlercreutzia.</title>
        <authorList>
            <person name="Liu X."/>
        </authorList>
    </citation>
    <scope>NUCLEOTIDE SEQUENCE [LARGE SCALE GENOMIC DNA]</scope>
    <source>
        <strain evidence="2 3">R22</strain>
    </source>
</reference>
<dbReference type="EMBL" id="JAYMFH010000001">
    <property type="protein sequence ID" value="MEC4294009.1"/>
    <property type="molecule type" value="Genomic_DNA"/>
</dbReference>
<accession>A0ABU6IWT2</accession>
<dbReference type="Pfam" id="PF04383">
    <property type="entry name" value="KilA-N"/>
    <property type="match status" value="1"/>
</dbReference>
<organism evidence="2 3">
    <name type="scientific">Adlercreutzia shanghongiae</name>
    <dbReference type="NCBI Taxonomy" id="3111773"/>
    <lineage>
        <taxon>Bacteria</taxon>
        <taxon>Bacillati</taxon>
        <taxon>Actinomycetota</taxon>
        <taxon>Coriobacteriia</taxon>
        <taxon>Eggerthellales</taxon>
        <taxon>Eggerthellaceae</taxon>
        <taxon>Adlercreutzia</taxon>
    </lineage>
</organism>